<keyword evidence="2" id="KW-0677">Repeat</keyword>
<dbReference type="InterPro" id="IPR050667">
    <property type="entry name" value="PPR-containing_protein"/>
</dbReference>
<evidence type="ECO:0000256" key="2">
    <source>
        <dbReference type="ARBA" id="ARBA00022737"/>
    </source>
</evidence>
<name>A0A2U1QFH3_ARTAN</name>
<dbReference type="NCBIfam" id="TIGR00756">
    <property type="entry name" value="PPR"/>
    <property type="match status" value="5"/>
</dbReference>
<dbReference type="PROSITE" id="PS51375">
    <property type="entry name" value="PPR"/>
    <property type="match status" value="5"/>
</dbReference>
<dbReference type="Pfam" id="PF01535">
    <property type="entry name" value="PPR"/>
    <property type="match status" value="2"/>
</dbReference>
<reference evidence="4 5" key="1">
    <citation type="journal article" date="2018" name="Mol. Plant">
        <title>The genome of Artemisia annua provides insight into the evolution of Asteraceae family and artemisinin biosynthesis.</title>
        <authorList>
            <person name="Shen Q."/>
            <person name="Zhang L."/>
            <person name="Liao Z."/>
            <person name="Wang S."/>
            <person name="Yan T."/>
            <person name="Shi P."/>
            <person name="Liu M."/>
            <person name="Fu X."/>
            <person name="Pan Q."/>
            <person name="Wang Y."/>
            <person name="Lv Z."/>
            <person name="Lu X."/>
            <person name="Zhang F."/>
            <person name="Jiang W."/>
            <person name="Ma Y."/>
            <person name="Chen M."/>
            <person name="Hao X."/>
            <person name="Li L."/>
            <person name="Tang Y."/>
            <person name="Lv G."/>
            <person name="Zhou Y."/>
            <person name="Sun X."/>
            <person name="Brodelius P.E."/>
            <person name="Rose J.K.C."/>
            <person name="Tang K."/>
        </authorList>
    </citation>
    <scope>NUCLEOTIDE SEQUENCE [LARGE SCALE GENOMIC DNA]</scope>
    <source>
        <strain evidence="5">cv. Huhao1</strain>
        <tissue evidence="4">Leaf</tissue>
    </source>
</reference>
<dbReference type="InterPro" id="IPR011990">
    <property type="entry name" value="TPR-like_helical_dom_sf"/>
</dbReference>
<comment type="similarity">
    <text evidence="1">Belongs to the PPR family. P subfamily.</text>
</comment>
<dbReference type="STRING" id="35608.A0A2U1QFH3"/>
<evidence type="ECO:0000313" key="4">
    <source>
        <dbReference type="EMBL" id="PWA96754.1"/>
    </source>
</evidence>
<keyword evidence="5" id="KW-1185">Reference proteome</keyword>
<organism evidence="4 5">
    <name type="scientific">Artemisia annua</name>
    <name type="common">Sweet wormwood</name>
    <dbReference type="NCBI Taxonomy" id="35608"/>
    <lineage>
        <taxon>Eukaryota</taxon>
        <taxon>Viridiplantae</taxon>
        <taxon>Streptophyta</taxon>
        <taxon>Embryophyta</taxon>
        <taxon>Tracheophyta</taxon>
        <taxon>Spermatophyta</taxon>
        <taxon>Magnoliopsida</taxon>
        <taxon>eudicotyledons</taxon>
        <taxon>Gunneridae</taxon>
        <taxon>Pentapetalae</taxon>
        <taxon>asterids</taxon>
        <taxon>campanulids</taxon>
        <taxon>Asterales</taxon>
        <taxon>Asteraceae</taxon>
        <taxon>Asteroideae</taxon>
        <taxon>Anthemideae</taxon>
        <taxon>Artemisiinae</taxon>
        <taxon>Artemisia</taxon>
    </lineage>
</organism>
<dbReference type="Proteomes" id="UP000245207">
    <property type="component" value="Unassembled WGS sequence"/>
</dbReference>
<evidence type="ECO:0000256" key="1">
    <source>
        <dbReference type="ARBA" id="ARBA00007626"/>
    </source>
</evidence>
<sequence>MNADIYNTLIKAFGESGRWDLGFRLIDEMFRRNVKPNATTFGSLIAGLYKEERFEEVGKVLELMKEHKFPIGIGTCNTRIQCLCKLKSTDEAKELLDGLLSSGMKANSITYRNLVHGYCKEGKMDKAKEMLEEMVKNGFKLDSDCYFTLVSHMCKGGEFEEALKVCKQSMEKGWVPNFSTMKMVVVGLAKGSMVQEARELVGQMKEKFPEMLICGMKSKRFCLNQRMLEMSLEIEGAFSLLDDWDSLTYS</sequence>
<proteinExistence type="inferred from homology"/>
<evidence type="ECO:0000313" key="5">
    <source>
        <dbReference type="Proteomes" id="UP000245207"/>
    </source>
</evidence>
<dbReference type="Pfam" id="PF13041">
    <property type="entry name" value="PPR_2"/>
    <property type="match status" value="2"/>
</dbReference>
<feature type="repeat" description="PPR" evidence="3">
    <location>
        <begin position="2"/>
        <end position="36"/>
    </location>
</feature>
<dbReference type="OrthoDB" id="185373at2759"/>
<feature type="repeat" description="PPR" evidence="3">
    <location>
        <begin position="72"/>
        <end position="106"/>
    </location>
</feature>
<dbReference type="Gene3D" id="1.25.40.10">
    <property type="entry name" value="Tetratricopeptide repeat domain"/>
    <property type="match status" value="2"/>
</dbReference>
<dbReference type="AlphaFoldDB" id="A0A2U1QFH3"/>
<gene>
    <name evidence="4" type="ORF">CTI12_AA036530</name>
</gene>
<accession>A0A2U1QFH3</accession>
<dbReference type="SUPFAM" id="SSF48452">
    <property type="entry name" value="TPR-like"/>
    <property type="match status" value="1"/>
</dbReference>
<dbReference type="PANTHER" id="PTHR47939">
    <property type="entry name" value="MEMBRANE-ASSOCIATED SALT-INDUCIBLE PROTEIN-LIKE"/>
    <property type="match status" value="1"/>
</dbReference>
<evidence type="ECO:0000256" key="3">
    <source>
        <dbReference type="PROSITE-ProRule" id="PRU00708"/>
    </source>
</evidence>
<feature type="repeat" description="PPR" evidence="3">
    <location>
        <begin position="107"/>
        <end position="141"/>
    </location>
</feature>
<feature type="repeat" description="PPR" evidence="3">
    <location>
        <begin position="37"/>
        <end position="71"/>
    </location>
</feature>
<protein>
    <submittedName>
        <fullName evidence="4">Tetratricopeptide-like helical domain-containing protein</fullName>
    </submittedName>
</protein>
<dbReference type="InterPro" id="IPR002885">
    <property type="entry name" value="PPR_rpt"/>
</dbReference>
<feature type="repeat" description="PPR" evidence="3">
    <location>
        <begin position="142"/>
        <end position="176"/>
    </location>
</feature>
<comment type="caution">
    <text evidence="4">The sequence shown here is derived from an EMBL/GenBank/DDBJ whole genome shotgun (WGS) entry which is preliminary data.</text>
</comment>
<dbReference type="EMBL" id="PKPP01000162">
    <property type="protein sequence ID" value="PWA96754.1"/>
    <property type="molecule type" value="Genomic_DNA"/>
</dbReference>
<dbReference type="PANTHER" id="PTHR47939:SF9">
    <property type="entry name" value="(WILD MALAYSIAN BANANA) HYPOTHETICAL PROTEIN"/>
    <property type="match status" value="1"/>
</dbReference>